<dbReference type="SUPFAM" id="SSF54862">
    <property type="entry name" value="4Fe-4S ferredoxins"/>
    <property type="match status" value="1"/>
</dbReference>
<dbReference type="CDD" id="cd06257">
    <property type="entry name" value="DnaJ"/>
    <property type="match status" value="1"/>
</dbReference>
<feature type="region of interest" description="Disordered" evidence="1">
    <location>
        <begin position="322"/>
        <end position="369"/>
    </location>
</feature>
<feature type="region of interest" description="Disordered" evidence="1">
    <location>
        <begin position="268"/>
        <end position="288"/>
    </location>
</feature>
<dbReference type="Proteomes" id="UP000823388">
    <property type="component" value="Chromosome 7K"/>
</dbReference>
<evidence type="ECO:0000256" key="1">
    <source>
        <dbReference type="SAM" id="MobiDB-lite"/>
    </source>
</evidence>
<dbReference type="PROSITE" id="PS50076">
    <property type="entry name" value="DNAJ_2"/>
    <property type="match status" value="1"/>
</dbReference>
<feature type="compositionally biased region" description="Low complexity" evidence="1">
    <location>
        <begin position="322"/>
        <end position="332"/>
    </location>
</feature>
<dbReference type="SUPFAM" id="SSF46565">
    <property type="entry name" value="Chaperone J-domain"/>
    <property type="match status" value="1"/>
</dbReference>
<dbReference type="PRINTS" id="PR00625">
    <property type="entry name" value="JDOMAIN"/>
</dbReference>
<feature type="compositionally biased region" description="Low complexity" evidence="1">
    <location>
        <begin position="358"/>
        <end position="369"/>
    </location>
</feature>
<feature type="compositionally biased region" description="Gly residues" evidence="1">
    <location>
        <begin position="48"/>
        <end position="57"/>
    </location>
</feature>
<dbReference type="Gene3D" id="1.10.287.110">
    <property type="entry name" value="DnaJ domain"/>
    <property type="match status" value="1"/>
</dbReference>
<dbReference type="Pfam" id="PF13370">
    <property type="entry name" value="Fer4_13"/>
    <property type="match status" value="1"/>
</dbReference>
<gene>
    <name evidence="3" type="ORF">PVAP13_7KG376300</name>
</gene>
<name>A0A8T0QRH6_PANVG</name>
<feature type="compositionally biased region" description="Low complexity" evidence="1">
    <location>
        <begin position="21"/>
        <end position="35"/>
    </location>
</feature>
<accession>A0A8T0QRH6</accession>
<keyword evidence="4" id="KW-1185">Reference proteome</keyword>
<proteinExistence type="predicted"/>
<dbReference type="Gene3D" id="3.30.70.20">
    <property type="match status" value="1"/>
</dbReference>
<evidence type="ECO:0000313" key="4">
    <source>
        <dbReference type="Proteomes" id="UP000823388"/>
    </source>
</evidence>
<organism evidence="3 4">
    <name type="scientific">Panicum virgatum</name>
    <name type="common">Blackwell switchgrass</name>
    <dbReference type="NCBI Taxonomy" id="38727"/>
    <lineage>
        <taxon>Eukaryota</taxon>
        <taxon>Viridiplantae</taxon>
        <taxon>Streptophyta</taxon>
        <taxon>Embryophyta</taxon>
        <taxon>Tracheophyta</taxon>
        <taxon>Spermatophyta</taxon>
        <taxon>Magnoliopsida</taxon>
        <taxon>Liliopsida</taxon>
        <taxon>Poales</taxon>
        <taxon>Poaceae</taxon>
        <taxon>PACMAD clade</taxon>
        <taxon>Panicoideae</taxon>
        <taxon>Panicodae</taxon>
        <taxon>Paniceae</taxon>
        <taxon>Panicinae</taxon>
        <taxon>Panicum</taxon>
        <taxon>Panicum sect. Hiantes</taxon>
    </lineage>
</organism>
<dbReference type="SMART" id="SM00271">
    <property type="entry name" value="DnaJ"/>
    <property type="match status" value="1"/>
</dbReference>
<evidence type="ECO:0000259" key="2">
    <source>
        <dbReference type="PROSITE" id="PS50076"/>
    </source>
</evidence>
<dbReference type="Pfam" id="PF00226">
    <property type="entry name" value="DnaJ"/>
    <property type="match status" value="1"/>
</dbReference>
<reference evidence="3" key="1">
    <citation type="submission" date="2020-05" db="EMBL/GenBank/DDBJ databases">
        <title>WGS assembly of Panicum virgatum.</title>
        <authorList>
            <person name="Lovell J.T."/>
            <person name="Jenkins J."/>
            <person name="Shu S."/>
            <person name="Juenger T.E."/>
            <person name="Schmutz J."/>
        </authorList>
    </citation>
    <scope>NUCLEOTIDE SEQUENCE</scope>
    <source>
        <strain evidence="3">AP13</strain>
    </source>
</reference>
<dbReference type="InterPro" id="IPR001623">
    <property type="entry name" value="DnaJ_domain"/>
</dbReference>
<dbReference type="GO" id="GO:0005783">
    <property type="term" value="C:endoplasmic reticulum"/>
    <property type="evidence" value="ECO:0007669"/>
    <property type="project" value="UniProtKB-ARBA"/>
</dbReference>
<feature type="compositionally biased region" description="Basic residues" evidence="1">
    <location>
        <begin position="347"/>
        <end position="356"/>
    </location>
</feature>
<protein>
    <recommendedName>
        <fullName evidence="2">J domain-containing protein</fullName>
    </recommendedName>
</protein>
<feature type="region of interest" description="Disordered" evidence="1">
    <location>
        <begin position="16"/>
        <end position="57"/>
    </location>
</feature>
<evidence type="ECO:0000313" key="3">
    <source>
        <dbReference type="EMBL" id="KAG2575663.1"/>
    </source>
</evidence>
<dbReference type="InterPro" id="IPR036869">
    <property type="entry name" value="J_dom_sf"/>
</dbReference>
<dbReference type="PANTHER" id="PTHR45295:SF1">
    <property type="entry name" value="CHAPERONE PROTEIN DNAJ C76, CHLOROPLASTIC"/>
    <property type="match status" value="1"/>
</dbReference>
<sequence>MPALLVNTTISVSPASPWLLSSRPTTTRRASSGTSSRHRCRAQASGSGTKGDGYKPGGVRGSWVSDYDLYELLGVERSSPQSEIKAAYRSLQKRCHPDVAGAAEGHDMAIVLNEVYALLSDPAARLAYDQEQARRSEFAGYTGRPLYSSWLGAEAERRAVFVDEVRCVGCLKCALHASRTFAVESVYGRARVIAQWADDEDKIIDAISTCPIDCISMVERSDLAALEFLMSKQPRGRVRVSEGNAVGARAPNIFNEVAKFQKRFEEMKHTSTTRESQESETVKQSRTSAVHTIRSMSNWWYWCPFGSSAPATIVLASRLLPPPSAASSSKAADPWRTDSKKPSPPGVKRKARRPQPRRTPTATTTGRRS</sequence>
<dbReference type="EMBL" id="CM029049">
    <property type="protein sequence ID" value="KAG2575663.1"/>
    <property type="molecule type" value="Genomic_DNA"/>
</dbReference>
<dbReference type="AlphaFoldDB" id="A0A8T0QRH6"/>
<dbReference type="PANTHER" id="PTHR45295">
    <property type="entry name" value="CHAPERONE PROTEIN DNAJ C76, CHLOROPLASTIC"/>
    <property type="match status" value="1"/>
</dbReference>
<comment type="caution">
    <text evidence="3">The sequence shown here is derived from an EMBL/GenBank/DDBJ whole genome shotgun (WGS) entry which is preliminary data.</text>
</comment>
<feature type="domain" description="J" evidence="2">
    <location>
        <begin position="68"/>
        <end position="132"/>
    </location>
</feature>